<sequence length="684" mass="78564">MAVGGNGVRGGCQSQKEALVLNLKKILQAPMRRRQTLKYENRIVSQTVAYHDWILKKEQQEREGSVLLGQDLSMEYIAYSGCGEKFSLKEVEADIAVFYGDGGKPEKEEMALLADYFARHPKALLVYADEDEIDSASGEPRRRNPWLKPDWSPDTLISYFYFGNLFAVRTKSLQDIPWLGSGDFRSNLYDFCLKAVEKAGEACHFDSVLFHNTSPIRPFGMEEKYEELKSAAYIRRGWPLKAEGMVSIVIPSKDNPGVLSTCIHSVMEASTYRNFEIIVVDNGSSEKNRRRIELMLSLMTPECRFRYVYEPMEFNFSAMCNKGVGLARGEYVMLLNDDIEIIQEDWLEKMMRKAVLPHVGAVGVKLFYPGSHTIQHAGITNIRLGPAHKLQFRDDRTDYYFLRNRLAFDVLGVTGACLLVKKSIYEEAGGLSEALRVAFNDVEFCYHVYEMGYYNVICNDVALYHHESLSRGMDDSVEKLKRLHQELNMLYELHPDIYGRDPFYHRYLVKDVLDQEFYAGNRYEYTDRLDTVEPESLRDGLRPEWCNEVLRMGIEFAGDLCKWETGRSGGGNYFIQGWCYALQVDNSQYRFNLLLKPVDRGDGPSAENGGEEGAVWKLPVNRQYRPDIQENLGHLQMVALTGVCLQFGREALPEGEYRIGFLWEDCCSRQKLYQWTAETMEIVH</sequence>
<evidence type="ECO:0000259" key="1">
    <source>
        <dbReference type="Pfam" id="PF00535"/>
    </source>
</evidence>
<comment type="caution">
    <text evidence="2">The sequence shown here is derived from an EMBL/GenBank/DDBJ whole genome shotgun (WGS) entry which is preliminary data.</text>
</comment>
<feature type="domain" description="Glycosyltransferase 2-like" evidence="1">
    <location>
        <begin position="247"/>
        <end position="427"/>
    </location>
</feature>
<dbReference type="InterPro" id="IPR029044">
    <property type="entry name" value="Nucleotide-diphossugar_trans"/>
</dbReference>
<name>A0A3E3HZD7_9FIRM</name>
<dbReference type="SUPFAM" id="SSF53448">
    <property type="entry name" value="Nucleotide-diphospho-sugar transferases"/>
    <property type="match status" value="1"/>
</dbReference>
<dbReference type="Pfam" id="PF00535">
    <property type="entry name" value="Glycos_transf_2"/>
    <property type="match status" value="1"/>
</dbReference>
<dbReference type="GO" id="GO:0016740">
    <property type="term" value="F:transferase activity"/>
    <property type="evidence" value="ECO:0007669"/>
    <property type="project" value="UniProtKB-KW"/>
</dbReference>
<accession>A0A3E3HZD7</accession>
<dbReference type="InterPro" id="IPR001173">
    <property type="entry name" value="Glyco_trans_2-like"/>
</dbReference>
<protein>
    <submittedName>
        <fullName evidence="2">Glycosyltransferase</fullName>
    </submittedName>
</protein>
<organism evidence="2 3">
    <name type="scientific">Eisenbergiella massiliensis</name>
    <dbReference type="NCBI Taxonomy" id="1720294"/>
    <lineage>
        <taxon>Bacteria</taxon>
        <taxon>Bacillati</taxon>
        <taxon>Bacillota</taxon>
        <taxon>Clostridia</taxon>
        <taxon>Lachnospirales</taxon>
        <taxon>Lachnospiraceae</taxon>
        <taxon>Eisenbergiella</taxon>
    </lineage>
</organism>
<dbReference type="Gene3D" id="3.90.550.10">
    <property type="entry name" value="Spore Coat Polysaccharide Biosynthesis Protein SpsA, Chain A"/>
    <property type="match status" value="2"/>
</dbReference>
<dbReference type="PANTHER" id="PTHR43179">
    <property type="entry name" value="RHAMNOSYLTRANSFERASE WBBL"/>
    <property type="match status" value="1"/>
</dbReference>
<dbReference type="Proteomes" id="UP000260812">
    <property type="component" value="Unassembled WGS sequence"/>
</dbReference>
<keyword evidence="3" id="KW-1185">Reference proteome</keyword>
<evidence type="ECO:0000313" key="3">
    <source>
        <dbReference type="Proteomes" id="UP000260812"/>
    </source>
</evidence>
<dbReference type="EMBL" id="QVLV01000017">
    <property type="protein sequence ID" value="RGE57188.1"/>
    <property type="molecule type" value="Genomic_DNA"/>
</dbReference>
<proteinExistence type="predicted"/>
<dbReference type="AlphaFoldDB" id="A0A3E3HZD7"/>
<dbReference type="PANTHER" id="PTHR43179:SF7">
    <property type="entry name" value="RHAMNOSYLTRANSFERASE WBBL"/>
    <property type="match status" value="1"/>
</dbReference>
<gene>
    <name evidence="2" type="ORF">DXC51_20370</name>
</gene>
<keyword evidence="2" id="KW-0808">Transferase</keyword>
<reference evidence="2" key="1">
    <citation type="submission" date="2018-08" db="EMBL/GenBank/DDBJ databases">
        <title>A genome reference for cultivated species of the human gut microbiota.</title>
        <authorList>
            <person name="Zou Y."/>
            <person name="Xue W."/>
            <person name="Luo G."/>
        </authorList>
    </citation>
    <scope>NUCLEOTIDE SEQUENCE [LARGE SCALE GENOMIC DNA]</scope>
    <source>
        <strain evidence="2">TF05-5AC</strain>
    </source>
</reference>
<evidence type="ECO:0000313" key="2">
    <source>
        <dbReference type="EMBL" id="RGE57188.1"/>
    </source>
</evidence>